<dbReference type="GeneID" id="131801856"/>
<gene>
    <name evidence="3" type="primary">LOC131801856</name>
</gene>
<organism evidence="2 3">
    <name type="scientific">Musca domestica</name>
    <name type="common">House fly</name>
    <dbReference type="NCBI Taxonomy" id="7370"/>
    <lineage>
        <taxon>Eukaryota</taxon>
        <taxon>Metazoa</taxon>
        <taxon>Ecdysozoa</taxon>
        <taxon>Arthropoda</taxon>
        <taxon>Hexapoda</taxon>
        <taxon>Insecta</taxon>
        <taxon>Pterygota</taxon>
        <taxon>Neoptera</taxon>
        <taxon>Endopterygota</taxon>
        <taxon>Diptera</taxon>
        <taxon>Brachycera</taxon>
        <taxon>Muscomorpha</taxon>
        <taxon>Muscoidea</taxon>
        <taxon>Muscidae</taxon>
        <taxon>Musca</taxon>
    </lineage>
</organism>
<dbReference type="Proteomes" id="UP001652621">
    <property type="component" value="Unplaced"/>
</dbReference>
<dbReference type="RefSeq" id="XP_058976865.1">
    <property type="nucleotide sequence ID" value="XM_059120882.1"/>
</dbReference>
<feature type="compositionally biased region" description="Low complexity" evidence="1">
    <location>
        <begin position="250"/>
        <end position="260"/>
    </location>
</feature>
<evidence type="ECO:0000313" key="2">
    <source>
        <dbReference type="Proteomes" id="UP001652621"/>
    </source>
</evidence>
<keyword evidence="2" id="KW-1185">Reference proteome</keyword>
<name>A0ABM3UTK8_MUSDO</name>
<feature type="compositionally biased region" description="Basic residues" evidence="1">
    <location>
        <begin position="261"/>
        <end position="270"/>
    </location>
</feature>
<reference evidence="3" key="1">
    <citation type="submission" date="2025-08" db="UniProtKB">
        <authorList>
            <consortium name="RefSeq"/>
        </authorList>
    </citation>
    <scope>IDENTIFICATION</scope>
    <source>
        <strain evidence="3">Aabys</strain>
        <tissue evidence="3">Whole body</tissue>
    </source>
</reference>
<accession>A0ABM3UTK8</accession>
<sequence length="312" mass="36511">MNSLLHCPARFSGAYNRQEIQQFIKFIKAYKDVKCITDEQALLEFNYILTDNAFRWWLKTKSTISTWSEALYALENQYSNERPNHVIYSNMFELSRKDRNNMDDIIGDQYELMEELTNVPLVNEQHKLEFIYGMLPNRLQTMTKFTATSLDAFKENLRKENNGLYKTDVQTEPTETNIVAFSYKRQEQDCNVSKHVTEAELMTSDLSEPLHSVIAGTANTENHQNLQIISVRSAVDIFEDYQNIQRKEVVNSNENPGNSNKKNRNKRPRCKFCRGRTHTVERCLKLIARNLKRQLSRETEKNKKDTLATETT</sequence>
<protein>
    <submittedName>
        <fullName evidence="3">Uncharacterized protein LOC131801856</fullName>
    </submittedName>
</protein>
<evidence type="ECO:0000256" key="1">
    <source>
        <dbReference type="SAM" id="MobiDB-lite"/>
    </source>
</evidence>
<proteinExistence type="predicted"/>
<evidence type="ECO:0000313" key="3">
    <source>
        <dbReference type="RefSeq" id="XP_058976865.1"/>
    </source>
</evidence>
<feature type="region of interest" description="Disordered" evidence="1">
    <location>
        <begin position="248"/>
        <end position="270"/>
    </location>
</feature>